<proteinExistence type="predicted"/>
<organism evidence="1 2">
    <name type="scientific">Hypsizygus marmoreus</name>
    <name type="common">White beech mushroom</name>
    <name type="synonym">Agaricus marmoreus</name>
    <dbReference type="NCBI Taxonomy" id="39966"/>
    <lineage>
        <taxon>Eukaryota</taxon>
        <taxon>Fungi</taxon>
        <taxon>Dikarya</taxon>
        <taxon>Basidiomycota</taxon>
        <taxon>Agaricomycotina</taxon>
        <taxon>Agaricomycetes</taxon>
        <taxon>Agaricomycetidae</taxon>
        <taxon>Agaricales</taxon>
        <taxon>Tricholomatineae</taxon>
        <taxon>Lyophyllaceae</taxon>
        <taxon>Hypsizygus</taxon>
    </lineage>
</organism>
<gene>
    <name evidence="1" type="ORF">Hypma_014549</name>
</gene>
<dbReference type="InParanoid" id="A0A369JJ02"/>
<dbReference type="OrthoDB" id="2269034at2759"/>
<keyword evidence="2" id="KW-1185">Reference proteome</keyword>
<evidence type="ECO:0008006" key="3">
    <source>
        <dbReference type="Google" id="ProtNLM"/>
    </source>
</evidence>
<comment type="caution">
    <text evidence="1">The sequence shown here is derived from an EMBL/GenBank/DDBJ whole genome shotgun (WGS) entry which is preliminary data.</text>
</comment>
<evidence type="ECO:0000313" key="2">
    <source>
        <dbReference type="Proteomes" id="UP000076154"/>
    </source>
</evidence>
<evidence type="ECO:0000313" key="1">
    <source>
        <dbReference type="EMBL" id="RDB18796.1"/>
    </source>
</evidence>
<accession>A0A369JJ02</accession>
<protein>
    <recommendedName>
        <fullName evidence="3">F-box domain-containing protein</fullName>
    </recommendedName>
</protein>
<sequence length="326" mass="37538">MLELNPSFLPFDTSGFTNVTVFSNAPRLRRIFLYDNNDPDSTFKPGALSQLHEFQLPWGQLMAITLQDAWTTPAACYVILSRCPNLSESELWVSFTEPEIPFNTASHLTTHNSLIHHRLRYISFRFDFPATGSSFPDGFLRPLAFPSLQHLTIKTELCPHHTIERSILSLIQRSKCKLEWFSFSHEKDEYEDDFVIHLDLYPVLISLPPTLHSLILYSWPITRNTLDLMVQRWLAKEPPDLQEPNGSFLVNSSFNNDDYALIPFNRNMSRSNTIWRMEKSRRMLRGAGRPEKRGTRQTPTCILAVRYAALTALTRHVISPTASDLI</sequence>
<dbReference type="EMBL" id="LUEZ02000087">
    <property type="protein sequence ID" value="RDB18796.1"/>
    <property type="molecule type" value="Genomic_DNA"/>
</dbReference>
<name>A0A369JJ02_HYPMA</name>
<reference evidence="1" key="1">
    <citation type="submission" date="2018-04" db="EMBL/GenBank/DDBJ databases">
        <title>Whole genome sequencing of Hypsizygus marmoreus.</title>
        <authorList>
            <person name="Choi I.-G."/>
            <person name="Min B."/>
            <person name="Kim J.-G."/>
            <person name="Kim S."/>
            <person name="Oh Y.-L."/>
            <person name="Kong W.-S."/>
            <person name="Park H."/>
            <person name="Jeong J."/>
            <person name="Song E.-S."/>
        </authorList>
    </citation>
    <scope>NUCLEOTIDE SEQUENCE [LARGE SCALE GENOMIC DNA]</scope>
    <source>
        <strain evidence="1">51987-8</strain>
    </source>
</reference>
<dbReference type="Proteomes" id="UP000076154">
    <property type="component" value="Unassembled WGS sequence"/>
</dbReference>
<dbReference type="AlphaFoldDB" id="A0A369JJ02"/>